<keyword evidence="12" id="KW-1185">Reference proteome</keyword>
<dbReference type="AlphaFoldDB" id="A0A8E4GI70"/>
<dbReference type="Pfam" id="PF03799">
    <property type="entry name" value="FtsQ_DivIB_C"/>
    <property type="match status" value="1"/>
</dbReference>
<gene>
    <name evidence="9 11" type="primary">ftsQ</name>
    <name evidence="11" type="ORF">PROFFT_A_01780</name>
</gene>
<evidence type="ECO:0000256" key="1">
    <source>
        <dbReference type="ARBA" id="ARBA00004370"/>
    </source>
</evidence>
<dbReference type="Gene3D" id="3.40.50.11690">
    <property type="entry name" value="Cell division protein FtsQ/DivIB"/>
    <property type="match status" value="1"/>
</dbReference>
<dbReference type="EMBL" id="LR890047">
    <property type="protein sequence ID" value="CAD6508624.1"/>
    <property type="molecule type" value="Genomic_DNA"/>
</dbReference>
<comment type="similarity">
    <text evidence="9">Belongs to the FtsQ/DivIB family. FtsQ subfamily.</text>
</comment>
<reference evidence="11" key="1">
    <citation type="submission" date="2020-10" db="EMBL/GenBank/DDBJ databases">
        <authorList>
            <person name="Szabo G."/>
        </authorList>
    </citation>
    <scope>NUCLEOTIDE SEQUENCE</scope>
    <source>
        <strain evidence="11">PROFFT</strain>
    </source>
</reference>
<comment type="subunit">
    <text evidence="9">Part of a complex composed of FtsB, FtsL and FtsQ.</text>
</comment>
<dbReference type="InterPro" id="IPR034746">
    <property type="entry name" value="POTRA"/>
</dbReference>
<dbReference type="InterPro" id="IPR045335">
    <property type="entry name" value="FtsQ_C_sf"/>
</dbReference>
<feature type="domain" description="POTRA" evidence="10">
    <location>
        <begin position="56"/>
        <end position="126"/>
    </location>
</feature>
<evidence type="ECO:0000256" key="2">
    <source>
        <dbReference type="ARBA" id="ARBA00022475"/>
    </source>
</evidence>
<evidence type="ECO:0000259" key="10">
    <source>
        <dbReference type="PROSITE" id="PS51779"/>
    </source>
</evidence>
<dbReference type="InterPro" id="IPR026579">
    <property type="entry name" value="FtsQ"/>
</dbReference>
<dbReference type="PANTHER" id="PTHR35851">
    <property type="entry name" value="CELL DIVISION PROTEIN FTSQ"/>
    <property type="match status" value="1"/>
</dbReference>
<comment type="subcellular location">
    <subcellularLocation>
        <location evidence="9">Cell inner membrane</location>
        <topology evidence="9">Single-pass type II membrane protein</topology>
    </subcellularLocation>
    <subcellularLocation>
        <location evidence="1">Membrane</location>
    </subcellularLocation>
    <text evidence="9">Localizes to the division septum.</text>
</comment>
<sequence length="261" mass="30153">MHQAAINNRELDSKSADFHGSNNLSFFGIFFLLTVLGLIAFSTWMLIIQIQESSCMLLSTIVITGERHFTNDDDIREKILLSGPLSSFMKQNVAVIQQQIKNLPWIKKVSVRKQWPNILKIHLAEYTPIARWNDLCLIDSAGKIFNLPLERTVFQKIPLLYGPEGTENHVLEGYHFMSQELIKNKIKVKMVSMNTRQSWKLCLEDDMYLELGRDDLFERLIRFEKIYPVLQKKAHETDQRISYIDLRYDNGGAVGMASSVN</sequence>
<dbReference type="KEGG" id="ptf:PROFFT_A_01780"/>
<organism evidence="11 12">
    <name type="scientific">Candidatus Profftia tarda</name>
    <dbReference type="NCBI Taxonomy" id="1177216"/>
    <lineage>
        <taxon>Bacteria</taxon>
        <taxon>Pseudomonadati</taxon>
        <taxon>Pseudomonadota</taxon>
        <taxon>Gammaproteobacteria</taxon>
        <taxon>Enterobacterales</taxon>
        <taxon>Enterobacteriaceae</taxon>
        <taxon>Candidatus Profftia</taxon>
    </lineage>
</organism>
<dbReference type="Gene3D" id="3.10.20.310">
    <property type="entry name" value="membrane protein fhac"/>
    <property type="match status" value="1"/>
</dbReference>
<dbReference type="RefSeq" id="WP_246543833.1">
    <property type="nucleotide sequence ID" value="NZ_LR890047.1"/>
</dbReference>
<dbReference type="PROSITE" id="PS51779">
    <property type="entry name" value="POTRA"/>
    <property type="match status" value="1"/>
</dbReference>
<evidence type="ECO:0000256" key="9">
    <source>
        <dbReference type="HAMAP-Rule" id="MF_00911"/>
    </source>
</evidence>
<keyword evidence="5 9" id="KW-0812">Transmembrane</keyword>
<evidence type="ECO:0000256" key="6">
    <source>
        <dbReference type="ARBA" id="ARBA00022989"/>
    </source>
</evidence>
<evidence type="ECO:0000313" key="11">
    <source>
        <dbReference type="EMBL" id="CAD6508624.1"/>
    </source>
</evidence>
<dbReference type="GO" id="GO:0032153">
    <property type="term" value="C:cell division site"/>
    <property type="evidence" value="ECO:0007669"/>
    <property type="project" value="UniProtKB-UniRule"/>
</dbReference>
<dbReference type="Proteomes" id="UP000683585">
    <property type="component" value="Chromosome"/>
</dbReference>
<protein>
    <recommendedName>
        <fullName evidence="9">Cell division protein FtsQ</fullName>
    </recommendedName>
</protein>
<evidence type="ECO:0000313" key="12">
    <source>
        <dbReference type="Proteomes" id="UP000683585"/>
    </source>
</evidence>
<dbReference type="GO" id="GO:0043093">
    <property type="term" value="P:FtsZ-dependent cytokinesis"/>
    <property type="evidence" value="ECO:0007669"/>
    <property type="project" value="UniProtKB-UniRule"/>
</dbReference>
<keyword evidence="4 9" id="KW-0132">Cell division</keyword>
<dbReference type="Pfam" id="PF08478">
    <property type="entry name" value="POTRA_1"/>
    <property type="match status" value="1"/>
</dbReference>
<dbReference type="GO" id="GO:0090529">
    <property type="term" value="P:cell septum assembly"/>
    <property type="evidence" value="ECO:0007669"/>
    <property type="project" value="InterPro"/>
</dbReference>
<keyword evidence="2 9" id="KW-1003">Cell membrane</keyword>
<accession>A0A8E4GI70</accession>
<name>A0A8E4GI70_9ENTR</name>
<comment type="function">
    <text evidence="9">Essential cell division protein. May link together the upstream cell division proteins, which are predominantly cytoplasmic, with the downstream cell division proteins, which are predominantly periplasmic. May control correct divisome assembly.</text>
</comment>
<feature type="transmembrane region" description="Helical" evidence="9">
    <location>
        <begin position="24"/>
        <end position="47"/>
    </location>
</feature>
<proteinExistence type="inferred from homology"/>
<evidence type="ECO:0000256" key="3">
    <source>
        <dbReference type="ARBA" id="ARBA00022519"/>
    </source>
</evidence>
<keyword evidence="7 9" id="KW-0472">Membrane</keyword>
<evidence type="ECO:0000256" key="5">
    <source>
        <dbReference type="ARBA" id="ARBA00022692"/>
    </source>
</evidence>
<keyword evidence="6 9" id="KW-1133">Transmembrane helix</keyword>
<keyword evidence="3 9" id="KW-0997">Cell inner membrane</keyword>
<dbReference type="HAMAP" id="MF_00911">
    <property type="entry name" value="FtsQ_subfam"/>
    <property type="match status" value="1"/>
</dbReference>
<evidence type="ECO:0000256" key="4">
    <source>
        <dbReference type="ARBA" id="ARBA00022618"/>
    </source>
</evidence>
<evidence type="ECO:0000256" key="8">
    <source>
        <dbReference type="ARBA" id="ARBA00023306"/>
    </source>
</evidence>
<dbReference type="InterPro" id="IPR005548">
    <property type="entry name" value="Cell_div_FtsQ/DivIB_C"/>
</dbReference>
<dbReference type="GO" id="GO:0005886">
    <property type="term" value="C:plasma membrane"/>
    <property type="evidence" value="ECO:0007669"/>
    <property type="project" value="UniProtKB-SubCell"/>
</dbReference>
<keyword evidence="8 9" id="KW-0131">Cell cycle</keyword>
<dbReference type="PANTHER" id="PTHR35851:SF1">
    <property type="entry name" value="CELL DIVISION PROTEIN FTSQ"/>
    <property type="match status" value="1"/>
</dbReference>
<dbReference type="InterPro" id="IPR013685">
    <property type="entry name" value="POTRA_FtsQ_type"/>
</dbReference>
<evidence type="ECO:0000256" key="7">
    <source>
        <dbReference type="ARBA" id="ARBA00023136"/>
    </source>
</evidence>